<feature type="transmembrane region" description="Helical" evidence="5">
    <location>
        <begin position="166"/>
        <end position="186"/>
    </location>
</feature>
<feature type="domain" description="Sodium/calcium exchanger membrane region" evidence="6">
    <location>
        <begin position="220"/>
        <end position="359"/>
    </location>
</feature>
<comment type="caution">
    <text evidence="7">The sequence shown here is derived from an EMBL/GenBank/DDBJ whole genome shotgun (WGS) entry which is preliminary data.</text>
</comment>
<evidence type="ECO:0000259" key="6">
    <source>
        <dbReference type="Pfam" id="PF01699"/>
    </source>
</evidence>
<reference evidence="7" key="1">
    <citation type="submission" date="2021-03" db="EMBL/GenBank/DDBJ databases">
        <title>Genomic Encyclopedia of Type Strains, Phase IV (KMG-V): Genome sequencing to study the core and pangenomes of soil and plant-associated prokaryotes.</title>
        <authorList>
            <person name="Whitman W."/>
        </authorList>
    </citation>
    <scope>NUCLEOTIDE SEQUENCE</scope>
    <source>
        <strain evidence="7">C4</strain>
    </source>
</reference>
<feature type="transmembrane region" description="Helical" evidence="5">
    <location>
        <begin position="318"/>
        <end position="336"/>
    </location>
</feature>
<feature type="transmembrane region" description="Helical" evidence="5">
    <location>
        <begin position="218"/>
        <end position="241"/>
    </location>
</feature>
<evidence type="ECO:0000313" key="7">
    <source>
        <dbReference type="EMBL" id="MBP2201989.1"/>
    </source>
</evidence>
<evidence type="ECO:0000256" key="5">
    <source>
        <dbReference type="SAM" id="Phobius"/>
    </source>
</evidence>
<gene>
    <name evidence="7" type="ORF">J3E07_001429</name>
</gene>
<keyword evidence="3 5" id="KW-1133">Transmembrane helix</keyword>
<accession>A0A8J7RGJ8</accession>
<dbReference type="Pfam" id="PF01699">
    <property type="entry name" value="Na_Ca_ex"/>
    <property type="match status" value="2"/>
</dbReference>
<feature type="transmembrane region" description="Helical" evidence="5">
    <location>
        <begin position="144"/>
        <end position="160"/>
    </location>
</feature>
<dbReference type="PANTHER" id="PTHR10846">
    <property type="entry name" value="SODIUM/POTASSIUM/CALCIUM EXCHANGER"/>
    <property type="match status" value="1"/>
</dbReference>
<evidence type="ECO:0000256" key="4">
    <source>
        <dbReference type="ARBA" id="ARBA00023136"/>
    </source>
</evidence>
<dbReference type="RefSeq" id="WP_209591505.1">
    <property type="nucleotide sequence ID" value="NZ_JAGGMV010000004.1"/>
</dbReference>
<dbReference type="GO" id="GO:0006874">
    <property type="term" value="P:intracellular calcium ion homeostasis"/>
    <property type="evidence" value="ECO:0007669"/>
    <property type="project" value="TreeGrafter"/>
</dbReference>
<evidence type="ECO:0000256" key="3">
    <source>
        <dbReference type="ARBA" id="ARBA00022989"/>
    </source>
</evidence>
<feature type="transmembrane region" description="Helical" evidence="5">
    <location>
        <begin position="345"/>
        <end position="367"/>
    </location>
</feature>
<evidence type="ECO:0000256" key="1">
    <source>
        <dbReference type="ARBA" id="ARBA00004141"/>
    </source>
</evidence>
<evidence type="ECO:0000313" key="8">
    <source>
        <dbReference type="Proteomes" id="UP000740329"/>
    </source>
</evidence>
<name>A0A8J7RGJ8_METVO</name>
<sequence>MFENIITDLPSSLMALVILTLVINWGSSKLGDSLHTLGVKLHIPDSVRGATFDAVSSSFPELVTALVAVLVYNQFSDVGLSTVAGSAIFNILIIPMFSIFFYKAAVTSKNSNANINKDDDNDNDGNNNNNDTIKVEKKTILRDTLFYILSIGALIFFTLQGQYTAFSGYVLIAIYLAYLVVLYSQFKSHKKEMQQSIQNGEYCDEECELEEDTTYSEIMFWITAGIFIIWFAIDGLVQAAITLSSILSIPVFITSVIIVAACTSIPDTILSVNSAKRGDADGAIANAIGSNIFDICICLGLPMIIAGAVLPVNPSDSLGVLAFVVLSMVTTSGLLLKNKITKKDAYLMFFVYLLFIAYIVAKTFKIIQI</sequence>
<evidence type="ECO:0000256" key="2">
    <source>
        <dbReference type="ARBA" id="ARBA00022692"/>
    </source>
</evidence>
<dbReference type="EMBL" id="JAGGMV010000004">
    <property type="protein sequence ID" value="MBP2201989.1"/>
    <property type="molecule type" value="Genomic_DNA"/>
</dbReference>
<feature type="transmembrane region" description="Helical" evidence="5">
    <location>
        <begin position="12"/>
        <end position="31"/>
    </location>
</feature>
<dbReference type="GO" id="GO:0005886">
    <property type="term" value="C:plasma membrane"/>
    <property type="evidence" value="ECO:0007669"/>
    <property type="project" value="TreeGrafter"/>
</dbReference>
<feature type="transmembrane region" description="Helical" evidence="5">
    <location>
        <begin position="247"/>
        <end position="270"/>
    </location>
</feature>
<dbReference type="AlphaFoldDB" id="A0A8J7RGJ8"/>
<dbReference type="Gene3D" id="1.20.1420.30">
    <property type="entry name" value="NCX, central ion-binding region"/>
    <property type="match status" value="2"/>
</dbReference>
<feature type="transmembrane region" description="Helical" evidence="5">
    <location>
        <begin position="78"/>
        <end position="102"/>
    </location>
</feature>
<keyword evidence="4 5" id="KW-0472">Membrane</keyword>
<dbReference type="GO" id="GO:0005262">
    <property type="term" value="F:calcium channel activity"/>
    <property type="evidence" value="ECO:0007669"/>
    <property type="project" value="TreeGrafter"/>
</dbReference>
<organism evidence="7 8">
    <name type="scientific">Methanococcus voltae</name>
    <dbReference type="NCBI Taxonomy" id="2188"/>
    <lineage>
        <taxon>Archaea</taxon>
        <taxon>Methanobacteriati</taxon>
        <taxon>Methanobacteriota</taxon>
        <taxon>Methanomada group</taxon>
        <taxon>Methanococci</taxon>
        <taxon>Methanococcales</taxon>
        <taxon>Methanococcaceae</taxon>
        <taxon>Methanococcus</taxon>
    </lineage>
</organism>
<feature type="transmembrane region" description="Helical" evidence="5">
    <location>
        <begin position="291"/>
        <end position="312"/>
    </location>
</feature>
<dbReference type="GO" id="GO:0008273">
    <property type="term" value="F:calcium, potassium:sodium antiporter activity"/>
    <property type="evidence" value="ECO:0007669"/>
    <property type="project" value="TreeGrafter"/>
</dbReference>
<keyword evidence="2 5" id="KW-0812">Transmembrane</keyword>
<dbReference type="Proteomes" id="UP000740329">
    <property type="component" value="Unassembled WGS sequence"/>
</dbReference>
<proteinExistence type="predicted"/>
<dbReference type="InterPro" id="IPR004481">
    <property type="entry name" value="K/Na/Ca-exchanger"/>
</dbReference>
<protein>
    <submittedName>
        <fullName evidence="7">Cation:H+ antiporter</fullName>
    </submittedName>
</protein>
<dbReference type="InterPro" id="IPR044880">
    <property type="entry name" value="NCX_ion-bd_dom_sf"/>
</dbReference>
<comment type="subcellular location">
    <subcellularLocation>
        <location evidence="1">Membrane</location>
        <topology evidence="1">Multi-pass membrane protein</topology>
    </subcellularLocation>
</comment>
<dbReference type="PANTHER" id="PTHR10846:SF8">
    <property type="entry name" value="INNER MEMBRANE PROTEIN YRBG"/>
    <property type="match status" value="1"/>
</dbReference>
<dbReference type="InterPro" id="IPR004837">
    <property type="entry name" value="NaCa_Exmemb"/>
</dbReference>
<feature type="domain" description="Sodium/calcium exchanger membrane region" evidence="6">
    <location>
        <begin position="12"/>
        <end position="183"/>
    </location>
</feature>